<dbReference type="PANTHER" id="PTHR43432">
    <property type="entry name" value="SLR0285 PROTEIN"/>
    <property type="match status" value="1"/>
</dbReference>
<keyword evidence="6" id="KW-1185">Reference proteome</keyword>
<dbReference type="InterPro" id="IPR006638">
    <property type="entry name" value="Elp3/MiaA/NifB-like_rSAM"/>
</dbReference>
<dbReference type="SFLD" id="SFLDS00029">
    <property type="entry name" value="Radical_SAM"/>
    <property type="match status" value="1"/>
</dbReference>
<sequence>MAEKTNPKLSETTPKTMLTPTGGFLAGYTHTLNPYSGCSFACAYCYVRRMPVALFRGEPWGSWVAAKRFDPNAFRRELARAYKKGPTSIFLSSATDPYQPAEHGQRLTRELLELLANDPPAFLFVQTRSPLATRDIDLFARFPADRLRVSVTVETDRDDMRRAFAPYSPPIAGRLRALRRLRDAGIATQAAVAPLLPCTAGFAAALAGVTERVTLDTFALGDGASGRRSEALGMRSRLEALGLAEWYAPEKLEEVRGLFAAHFPSDRIFVSQDGFAPH</sequence>
<name>A0A5R9G1L5_9BACL</name>
<dbReference type="GO" id="GO:0003824">
    <property type="term" value="F:catalytic activity"/>
    <property type="evidence" value="ECO:0007669"/>
    <property type="project" value="InterPro"/>
</dbReference>
<proteinExistence type="predicted"/>
<dbReference type="EMBL" id="VCIW01000019">
    <property type="protein sequence ID" value="TLS49691.1"/>
    <property type="molecule type" value="Genomic_DNA"/>
</dbReference>
<protein>
    <submittedName>
        <fullName evidence="5">Radical SAM protein</fullName>
    </submittedName>
</protein>
<dbReference type="GO" id="GO:0046872">
    <property type="term" value="F:metal ion binding"/>
    <property type="evidence" value="ECO:0007669"/>
    <property type="project" value="UniProtKB-KW"/>
</dbReference>
<keyword evidence="2" id="KW-0408">Iron</keyword>
<accession>A0A5R9G1L5</accession>
<evidence type="ECO:0000256" key="3">
    <source>
        <dbReference type="ARBA" id="ARBA00023014"/>
    </source>
</evidence>
<evidence type="ECO:0000256" key="2">
    <source>
        <dbReference type="ARBA" id="ARBA00023004"/>
    </source>
</evidence>
<dbReference type="Pfam" id="PF04055">
    <property type="entry name" value="Radical_SAM"/>
    <property type="match status" value="1"/>
</dbReference>
<dbReference type="PANTHER" id="PTHR43432:SF3">
    <property type="entry name" value="SLR0285 PROTEIN"/>
    <property type="match status" value="1"/>
</dbReference>
<dbReference type="InterPro" id="IPR040086">
    <property type="entry name" value="MJ0683-like"/>
</dbReference>
<keyword evidence="1" id="KW-0479">Metal-binding</keyword>
<dbReference type="InterPro" id="IPR058240">
    <property type="entry name" value="rSAM_sf"/>
</dbReference>
<keyword evidence="3" id="KW-0411">Iron-sulfur</keyword>
<dbReference type="RefSeq" id="WP_138196844.1">
    <property type="nucleotide sequence ID" value="NZ_VCIW01000019.1"/>
</dbReference>
<reference evidence="5 6" key="1">
    <citation type="submission" date="2019-05" db="EMBL/GenBank/DDBJ databases">
        <authorList>
            <person name="Narsing Rao M.P."/>
            <person name="Li W.J."/>
        </authorList>
    </citation>
    <scope>NUCLEOTIDE SEQUENCE [LARGE SCALE GENOMIC DNA]</scope>
    <source>
        <strain evidence="5 6">SYSU_K30003</strain>
    </source>
</reference>
<feature type="domain" description="Radical SAM core" evidence="4">
    <location>
        <begin position="24"/>
        <end position="258"/>
    </location>
</feature>
<dbReference type="AlphaFoldDB" id="A0A5R9G1L5"/>
<dbReference type="Proteomes" id="UP000309676">
    <property type="component" value="Unassembled WGS sequence"/>
</dbReference>
<comment type="caution">
    <text evidence="5">The sequence shown here is derived from an EMBL/GenBank/DDBJ whole genome shotgun (WGS) entry which is preliminary data.</text>
</comment>
<evidence type="ECO:0000256" key="1">
    <source>
        <dbReference type="ARBA" id="ARBA00022723"/>
    </source>
</evidence>
<evidence type="ECO:0000259" key="4">
    <source>
        <dbReference type="PROSITE" id="PS51918"/>
    </source>
</evidence>
<dbReference type="Gene3D" id="3.80.30.30">
    <property type="match status" value="1"/>
</dbReference>
<organism evidence="5 6">
    <name type="scientific">Paenibacillus antri</name>
    <dbReference type="NCBI Taxonomy" id="2582848"/>
    <lineage>
        <taxon>Bacteria</taxon>
        <taxon>Bacillati</taxon>
        <taxon>Bacillota</taxon>
        <taxon>Bacilli</taxon>
        <taxon>Bacillales</taxon>
        <taxon>Paenibacillaceae</taxon>
        <taxon>Paenibacillus</taxon>
    </lineage>
</organism>
<dbReference type="SUPFAM" id="SSF102114">
    <property type="entry name" value="Radical SAM enzymes"/>
    <property type="match status" value="1"/>
</dbReference>
<evidence type="ECO:0000313" key="5">
    <source>
        <dbReference type="EMBL" id="TLS49691.1"/>
    </source>
</evidence>
<dbReference type="PROSITE" id="PS51918">
    <property type="entry name" value="RADICAL_SAM"/>
    <property type="match status" value="1"/>
</dbReference>
<evidence type="ECO:0000313" key="6">
    <source>
        <dbReference type="Proteomes" id="UP000309676"/>
    </source>
</evidence>
<dbReference type="GO" id="GO:0051536">
    <property type="term" value="F:iron-sulfur cluster binding"/>
    <property type="evidence" value="ECO:0007669"/>
    <property type="project" value="UniProtKB-KW"/>
</dbReference>
<dbReference type="SMART" id="SM00729">
    <property type="entry name" value="Elp3"/>
    <property type="match status" value="1"/>
</dbReference>
<dbReference type="SFLD" id="SFLDG01084">
    <property type="entry name" value="Uncharacterised_Radical_SAM_Su"/>
    <property type="match status" value="1"/>
</dbReference>
<dbReference type="InterPro" id="IPR007197">
    <property type="entry name" value="rSAM"/>
</dbReference>
<gene>
    <name evidence="5" type="ORF">FE782_23755</name>
</gene>
<dbReference type="OrthoDB" id="9785699at2"/>